<comment type="caution">
    <text evidence="1">The sequence shown here is derived from an EMBL/GenBank/DDBJ whole genome shotgun (WGS) entry which is preliminary data.</text>
</comment>
<sequence>MNARQWRRLSRILRSLTKPAIARTGSWRLTRSAISADRALYLTRHCLLEWNLGSHGRVFEVLVGELVTHARGTIRLTLFYEEGLLRCAVEDDAPQGGSEQELYLVAQLSCCWGSTRTSAGKAIWFELPVHTHS</sequence>
<evidence type="ECO:0000313" key="2">
    <source>
        <dbReference type="Proteomes" id="UP000568380"/>
    </source>
</evidence>
<reference evidence="1 2" key="1">
    <citation type="submission" date="2020-08" db="EMBL/GenBank/DDBJ databases">
        <title>Genomic Encyclopedia of Type Strains, Phase IV (KMG-IV): sequencing the most valuable type-strain genomes for metagenomic binning, comparative biology and taxonomic classification.</title>
        <authorList>
            <person name="Goeker M."/>
        </authorList>
    </citation>
    <scope>NUCLEOTIDE SEQUENCE [LARGE SCALE GENOMIC DNA]</scope>
    <source>
        <strain evidence="1 2">DSM 45385</strain>
    </source>
</reference>
<proteinExistence type="predicted"/>
<evidence type="ECO:0000313" key="1">
    <source>
        <dbReference type="EMBL" id="MBB5081763.1"/>
    </source>
</evidence>
<dbReference type="RefSeq" id="WP_184969371.1">
    <property type="nucleotide sequence ID" value="NZ_JACHIN010000011.1"/>
</dbReference>
<dbReference type="Proteomes" id="UP000568380">
    <property type="component" value="Unassembled WGS sequence"/>
</dbReference>
<evidence type="ECO:0008006" key="3">
    <source>
        <dbReference type="Google" id="ProtNLM"/>
    </source>
</evidence>
<keyword evidence="2" id="KW-1185">Reference proteome</keyword>
<protein>
    <recommendedName>
        <fullName evidence="3">ATP-binding protein</fullName>
    </recommendedName>
</protein>
<organism evidence="1 2">
    <name type="scientific">Nonomuraea endophytica</name>
    <dbReference type="NCBI Taxonomy" id="714136"/>
    <lineage>
        <taxon>Bacteria</taxon>
        <taxon>Bacillati</taxon>
        <taxon>Actinomycetota</taxon>
        <taxon>Actinomycetes</taxon>
        <taxon>Streptosporangiales</taxon>
        <taxon>Streptosporangiaceae</taxon>
        <taxon>Nonomuraea</taxon>
    </lineage>
</organism>
<dbReference type="EMBL" id="JACHIN010000011">
    <property type="protein sequence ID" value="MBB5081763.1"/>
    <property type="molecule type" value="Genomic_DNA"/>
</dbReference>
<dbReference type="AlphaFoldDB" id="A0A7W8A8Y5"/>
<name>A0A7W8A8Y5_9ACTN</name>
<dbReference type="CDD" id="cd16936">
    <property type="entry name" value="HATPase_RsbW-like"/>
    <property type="match status" value="1"/>
</dbReference>
<gene>
    <name evidence="1" type="ORF">HNR40_007258</name>
</gene>
<accession>A0A7W8A8Y5</accession>